<dbReference type="EMBL" id="BAABBN010000007">
    <property type="protein sequence ID" value="GAA3926505.1"/>
    <property type="molecule type" value="Genomic_DNA"/>
</dbReference>
<dbReference type="RefSeq" id="WP_344798696.1">
    <property type="nucleotide sequence ID" value="NZ_BAABBN010000007.1"/>
</dbReference>
<organism evidence="1 2">
    <name type="scientific">Litoribacillus peritrichatus</name>
    <dbReference type="NCBI Taxonomy" id="718191"/>
    <lineage>
        <taxon>Bacteria</taxon>
        <taxon>Pseudomonadati</taxon>
        <taxon>Pseudomonadota</taxon>
        <taxon>Gammaproteobacteria</taxon>
        <taxon>Oceanospirillales</taxon>
        <taxon>Oceanospirillaceae</taxon>
        <taxon>Litoribacillus</taxon>
    </lineage>
</organism>
<dbReference type="InterPro" id="IPR029044">
    <property type="entry name" value="Nucleotide-diphossugar_trans"/>
</dbReference>
<evidence type="ECO:0000313" key="1">
    <source>
        <dbReference type="EMBL" id="GAA3926505.1"/>
    </source>
</evidence>
<dbReference type="GO" id="GO:0016740">
    <property type="term" value="F:transferase activity"/>
    <property type="evidence" value="ECO:0007669"/>
    <property type="project" value="UniProtKB-KW"/>
</dbReference>
<name>A0ABP7MMN8_9GAMM</name>
<comment type="caution">
    <text evidence="1">The sequence shown here is derived from an EMBL/GenBank/DDBJ whole genome shotgun (WGS) entry which is preliminary data.</text>
</comment>
<proteinExistence type="predicted"/>
<dbReference type="Proteomes" id="UP001501565">
    <property type="component" value="Unassembled WGS sequence"/>
</dbReference>
<keyword evidence="2" id="KW-1185">Reference proteome</keyword>
<dbReference type="SUPFAM" id="SSF53448">
    <property type="entry name" value="Nucleotide-diphospho-sugar transferases"/>
    <property type="match status" value="1"/>
</dbReference>
<reference evidence="2" key="1">
    <citation type="journal article" date="2019" name="Int. J. Syst. Evol. Microbiol.">
        <title>The Global Catalogue of Microorganisms (GCM) 10K type strain sequencing project: providing services to taxonomists for standard genome sequencing and annotation.</title>
        <authorList>
            <consortium name="The Broad Institute Genomics Platform"/>
            <consortium name="The Broad Institute Genome Sequencing Center for Infectious Disease"/>
            <person name="Wu L."/>
            <person name="Ma J."/>
        </authorList>
    </citation>
    <scope>NUCLEOTIDE SEQUENCE [LARGE SCALE GENOMIC DNA]</scope>
    <source>
        <strain evidence="2">JCM 17551</strain>
    </source>
</reference>
<sequence>MLKKYREKRAKRKQEQIYKMHAMLTALHLQSMTLHSQSSGIGNAKPESIVVSLTSFPARINDVHLTIESLFQQSLKADQIILWLSVENFPNQLNDLPEALLMQRARGLSIEFVEGDLGPYKKIIYSLKAHPDALILTFDDDILYPVDSIDLLYRAYLNEPNVIHCHRGHKVQYDTSGNILPYHQWQMGLKSSSANFDIFPTGNGGVLYFPGALHSDVTDEKVFQSLALNADDVWLKAMSLRNKVPCKVVSHTKHWRARLLMIEGSQDVALIKQNKSKCDGNDYKIHAVFNHFDLWSQLKANYDC</sequence>
<keyword evidence="1" id="KW-0808">Transferase</keyword>
<accession>A0ABP7MMN8</accession>
<evidence type="ECO:0000313" key="2">
    <source>
        <dbReference type="Proteomes" id="UP001501565"/>
    </source>
</evidence>
<protein>
    <submittedName>
        <fullName evidence="1">Glycosyl transferase</fullName>
    </submittedName>
</protein>
<gene>
    <name evidence="1" type="ORF">GCM10022277_23210</name>
</gene>